<feature type="non-terminal residue" evidence="1">
    <location>
        <position position="16"/>
    </location>
</feature>
<dbReference type="AlphaFoldDB" id="A0A392VMA3"/>
<evidence type="ECO:0000313" key="2">
    <source>
        <dbReference type="Proteomes" id="UP000265520"/>
    </source>
</evidence>
<evidence type="ECO:0000313" key="1">
    <source>
        <dbReference type="EMBL" id="MCI88572.1"/>
    </source>
</evidence>
<protein>
    <submittedName>
        <fullName evidence="1">Uncharacterized protein</fullName>
    </submittedName>
</protein>
<dbReference type="Proteomes" id="UP000265520">
    <property type="component" value="Unassembled WGS sequence"/>
</dbReference>
<organism evidence="1 2">
    <name type="scientific">Trifolium medium</name>
    <dbReference type="NCBI Taxonomy" id="97028"/>
    <lineage>
        <taxon>Eukaryota</taxon>
        <taxon>Viridiplantae</taxon>
        <taxon>Streptophyta</taxon>
        <taxon>Embryophyta</taxon>
        <taxon>Tracheophyta</taxon>
        <taxon>Spermatophyta</taxon>
        <taxon>Magnoliopsida</taxon>
        <taxon>eudicotyledons</taxon>
        <taxon>Gunneridae</taxon>
        <taxon>Pentapetalae</taxon>
        <taxon>rosids</taxon>
        <taxon>fabids</taxon>
        <taxon>Fabales</taxon>
        <taxon>Fabaceae</taxon>
        <taxon>Papilionoideae</taxon>
        <taxon>50 kb inversion clade</taxon>
        <taxon>NPAAA clade</taxon>
        <taxon>Hologalegina</taxon>
        <taxon>IRL clade</taxon>
        <taxon>Trifolieae</taxon>
        <taxon>Trifolium</taxon>
    </lineage>
</organism>
<accession>A0A392VMA3</accession>
<name>A0A392VMA3_9FABA</name>
<dbReference type="EMBL" id="LXQA011196558">
    <property type="protein sequence ID" value="MCI88572.1"/>
    <property type="molecule type" value="Genomic_DNA"/>
</dbReference>
<keyword evidence="2" id="KW-1185">Reference proteome</keyword>
<proteinExistence type="predicted"/>
<comment type="caution">
    <text evidence="1">The sequence shown here is derived from an EMBL/GenBank/DDBJ whole genome shotgun (WGS) entry which is preliminary data.</text>
</comment>
<sequence>MFSSKKEVVLLKVVIQ</sequence>
<reference evidence="1 2" key="1">
    <citation type="journal article" date="2018" name="Front. Plant Sci.">
        <title>Red Clover (Trifolium pratense) and Zigzag Clover (T. medium) - A Picture of Genomic Similarities and Differences.</title>
        <authorList>
            <person name="Dluhosova J."/>
            <person name="Istvanek J."/>
            <person name="Nedelnik J."/>
            <person name="Repkova J."/>
        </authorList>
    </citation>
    <scope>NUCLEOTIDE SEQUENCE [LARGE SCALE GENOMIC DNA]</scope>
    <source>
        <strain evidence="2">cv. 10/8</strain>
        <tissue evidence="1">Leaf</tissue>
    </source>
</reference>